<dbReference type="AlphaFoldDB" id="X0VPD7"/>
<dbReference type="InterPro" id="IPR051083">
    <property type="entry name" value="GrpII_Intron_Splice-Mob/Def"/>
</dbReference>
<dbReference type="InterPro" id="IPR043502">
    <property type="entry name" value="DNA/RNA_pol_sf"/>
</dbReference>
<comment type="caution">
    <text evidence="2">The sequence shown here is derived from an EMBL/GenBank/DDBJ whole genome shotgun (WGS) entry which is preliminary data.</text>
</comment>
<accession>X0VPD7</accession>
<reference evidence="2" key="1">
    <citation type="journal article" date="2014" name="Front. Microbiol.">
        <title>High frequency of phylogenetically diverse reductive dehalogenase-homologous genes in deep subseafloor sedimentary metagenomes.</title>
        <authorList>
            <person name="Kawai M."/>
            <person name="Futagami T."/>
            <person name="Toyoda A."/>
            <person name="Takaki Y."/>
            <person name="Nishi S."/>
            <person name="Hori S."/>
            <person name="Arai W."/>
            <person name="Tsubouchi T."/>
            <person name="Morono Y."/>
            <person name="Uchiyama I."/>
            <person name="Ito T."/>
            <person name="Fujiyama A."/>
            <person name="Inagaki F."/>
            <person name="Takami H."/>
        </authorList>
    </citation>
    <scope>NUCLEOTIDE SEQUENCE</scope>
    <source>
        <strain evidence="2">Expedition CK06-06</strain>
    </source>
</reference>
<protein>
    <recommendedName>
        <fullName evidence="1">Group II intron maturase-specific domain-containing protein</fullName>
    </recommendedName>
</protein>
<name>X0VPD7_9ZZZZ</name>
<gene>
    <name evidence="2" type="ORF">S01H1_54796</name>
</gene>
<proteinExistence type="predicted"/>
<dbReference type="Pfam" id="PF08388">
    <property type="entry name" value="GIIM"/>
    <property type="match status" value="1"/>
</dbReference>
<dbReference type="PANTHER" id="PTHR34047:SF8">
    <property type="entry name" value="PROTEIN YKFC"/>
    <property type="match status" value="1"/>
</dbReference>
<dbReference type="InterPro" id="IPR013597">
    <property type="entry name" value="Mat_intron_G2"/>
</dbReference>
<organism evidence="2">
    <name type="scientific">marine sediment metagenome</name>
    <dbReference type="NCBI Taxonomy" id="412755"/>
    <lineage>
        <taxon>unclassified sequences</taxon>
        <taxon>metagenomes</taxon>
        <taxon>ecological metagenomes</taxon>
    </lineage>
</organism>
<sequence length="184" mass="22363">MELNEAKTKIIHRNDGFDFLGFNIRQYNSRIRNVCLVKPSKKAVKRHLEDIKMVISKNKQMKADELISKLNPIIRGWANYYCYSSAKETFNYIDYRIWKMLWQWCLRRHTDKGKQWIRHRYFMNIGKRTWIFGERKENVLLFNRSFRAGVKFTPVKGYNSPYDADLHEYWSKRHGKTWRATTPM</sequence>
<dbReference type="EMBL" id="BARS01035575">
    <property type="protein sequence ID" value="GAG20090.1"/>
    <property type="molecule type" value="Genomic_DNA"/>
</dbReference>
<dbReference type="SUPFAM" id="SSF56672">
    <property type="entry name" value="DNA/RNA polymerases"/>
    <property type="match status" value="1"/>
</dbReference>
<evidence type="ECO:0000259" key="1">
    <source>
        <dbReference type="Pfam" id="PF08388"/>
    </source>
</evidence>
<feature type="domain" description="Group II intron maturase-specific" evidence="1">
    <location>
        <begin position="44"/>
        <end position="122"/>
    </location>
</feature>
<dbReference type="PANTHER" id="PTHR34047">
    <property type="entry name" value="NUCLEAR INTRON MATURASE 1, MITOCHONDRIAL-RELATED"/>
    <property type="match status" value="1"/>
</dbReference>
<evidence type="ECO:0000313" key="2">
    <source>
        <dbReference type="EMBL" id="GAG20090.1"/>
    </source>
</evidence>